<keyword evidence="3" id="KW-1185">Reference proteome</keyword>
<evidence type="ECO:0000313" key="3">
    <source>
        <dbReference type="Proteomes" id="UP001432027"/>
    </source>
</evidence>
<sequence>PTPDSELPHAEMTSVFEPVSLATLPPDIVRTIVRSVGQPMDNMRLIAPVWNTTVVEYLADRRNQPRLLEVHFHTGGPEKSKDVVVKALLSRNRHYQGRFRGWTAAGMGDFMQSPTLSLRMAERDDVIQPLFFLLFIAVTTMAAIRIHFILSIVIVAYVFAIMIYLFVRVRPADREHRDSLAHIFSRFCIIETLFLHKIDRRTLDIVRETLGDVPITNLVIEDEKCDRGLRNKIVAMAQVHKCQKIIVCSEKCDDKHLVEFFQKATAIADEVEIYESGANGDEFFGKKREDWEKRVRAMSDASFSVLLGNGAPLRTIPGLHSLRFLIRKQEGA</sequence>
<keyword evidence="1" id="KW-0472">Membrane</keyword>
<name>A0AAV5UAJ6_9BILA</name>
<evidence type="ECO:0000313" key="2">
    <source>
        <dbReference type="EMBL" id="GMT03385.1"/>
    </source>
</evidence>
<feature type="transmembrane region" description="Helical" evidence="1">
    <location>
        <begin position="149"/>
        <end position="167"/>
    </location>
</feature>
<keyword evidence="1" id="KW-0812">Transmembrane</keyword>
<feature type="transmembrane region" description="Helical" evidence="1">
    <location>
        <begin position="126"/>
        <end position="143"/>
    </location>
</feature>
<evidence type="ECO:0008006" key="4">
    <source>
        <dbReference type="Google" id="ProtNLM"/>
    </source>
</evidence>
<dbReference type="AlphaFoldDB" id="A0AAV5UAJ6"/>
<reference evidence="2" key="1">
    <citation type="submission" date="2023-10" db="EMBL/GenBank/DDBJ databases">
        <title>Genome assembly of Pristionchus species.</title>
        <authorList>
            <person name="Yoshida K."/>
            <person name="Sommer R.J."/>
        </authorList>
    </citation>
    <scope>NUCLEOTIDE SEQUENCE</scope>
    <source>
        <strain evidence="2">RS0144</strain>
    </source>
</reference>
<comment type="caution">
    <text evidence="2">The sequence shown here is derived from an EMBL/GenBank/DDBJ whole genome shotgun (WGS) entry which is preliminary data.</text>
</comment>
<organism evidence="2 3">
    <name type="scientific">Pristionchus entomophagus</name>
    <dbReference type="NCBI Taxonomy" id="358040"/>
    <lineage>
        <taxon>Eukaryota</taxon>
        <taxon>Metazoa</taxon>
        <taxon>Ecdysozoa</taxon>
        <taxon>Nematoda</taxon>
        <taxon>Chromadorea</taxon>
        <taxon>Rhabditida</taxon>
        <taxon>Rhabditina</taxon>
        <taxon>Diplogasteromorpha</taxon>
        <taxon>Diplogasteroidea</taxon>
        <taxon>Neodiplogasteridae</taxon>
        <taxon>Pristionchus</taxon>
    </lineage>
</organism>
<proteinExistence type="predicted"/>
<gene>
    <name evidence="2" type="ORF">PENTCL1PPCAC_25559</name>
</gene>
<evidence type="ECO:0000256" key="1">
    <source>
        <dbReference type="SAM" id="Phobius"/>
    </source>
</evidence>
<feature type="non-terminal residue" evidence="2">
    <location>
        <position position="1"/>
    </location>
</feature>
<protein>
    <recommendedName>
        <fullName evidence="4">F-box domain-containing protein</fullName>
    </recommendedName>
</protein>
<accession>A0AAV5UAJ6</accession>
<dbReference type="EMBL" id="BTSX01000006">
    <property type="protein sequence ID" value="GMT03385.1"/>
    <property type="molecule type" value="Genomic_DNA"/>
</dbReference>
<dbReference type="Proteomes" id="UP001432027">
    <property type="component" value="Unassembled WGS sequence"/>
</dbReference>
<keyword evidence="1" id="KW-1133">Transmembrane helix</keyword>